<evidence type="ECO:0000313" key="1">
    <source>
        <dbReference type="EMBL" id="CAG8814662.1"/>
    </source>
</evidence>
<dbReference type="EMBL" id="CAJVQA010042235">
    <property type="protein sequence ID" value="CAG8814662.1"/>
    <property type="molecule type" value="Genomic_DNA"/>
</dbReference>
<keyword evidence="2" id="KW-1185">Reference proteome</keyword>
<dbReference type="AlphaFoldDB" id="A0A9N9KA57"/>
<name>A0A9N9KA57_9GLOM</name>
<gene>
    <name evidence="1" type="ORF">CPELLU_LOCUS19048</name>
</gene>
<feature type="non-terminal residue" evidence="1">
    <location>
        <position position="1"/>
    </location>
</feature>
<dbReference type="OrthoDB" id="2411352at2759"/>
<dbReference type="Proteomes" id="UP000789759">
    <property type="component" value="Unassembled WGS sequence"/>
</dbReference>
<organism evidence="1 2">
    <name type="scientific">Cetraspora pellucida</name>
    <dbReference type="NCBI Taxonomy" id="1433469"/>
    <lineage>
        <taxon>Eukaryota</taxon>
        <taxon>Fungi</taxon>
        <taxon>Fungi incertae sedis</taxon>
        <taxon>Mucoromycota</taxon>
        <taxon>Glomeromycotina</taxon>
        <taxon>Glomeromycetes</taxon>
        <taxon>Diversisporales</taxon>
        <taxon>Gigasporaceae</taxon>
        <taxon>Cetraspora</taxon>
    </lineage>
</organism>
<evidence type="ECO:0000313" key="2">
    <source>
        <dbReference type="Proteomes" id="UP000789759"/>
    </source>
</evidence>
<reference evidence="1" key="1">
    <citation type="submission" date="2021-06" db="EMBL/GenBank/DDBJ databases">
        <authorList>
            <person name="Kallberg Y."/>
            <person name="Tangrot J."/>
            <person name="Rosling A."/>
        </authorList>
    </citation>
    <scope>NUCLEOTIDE SEQUENCE</scope>
    <source>
        <strain evidence="1">FL966</strain>
    </source>
</reference>
<proteinExistence type="predicted"/>
<comment type="caution">
    <text evidence="1">The sequence shown here is derived from an EMBL/GenBank/DDBJ whole genome shotgun (WGS) entry which is preliminary data.</text>
</comment>
<accession>A0A9N9KA57</accession>
<sequence>IDISDERACTEEVKNKINEIIKYVINKRIKIVAIVTNSHSLYVTTRKQLQVENP</sequence>
<protein>
    <submittedName>
        <fullName evidence="1">23641_t:CDS:1</fullName>
    </submittedName>
</protein>